<dbReference type="PANTHER" id="PTHR43537:SF45">
    <property type="entry name" value="GNTR FAMILY REGULATORY PROTEIN"/>
    <property type="match status" value="1"/>
</dbReference>
<dbReference type="Proteomes" id="UP000049983">
    <property type="component" value="Unassembled WGS sequence"/>
</dbReference>
<dbReference type="Gene3D" id="1.10.10.10">
    <property type="entry name" value="Winged helix-like DNA-binding domain superfamily/Winged helix DNA-binding domain"/>
    <property type="match status" value="1"/>
</dbReference>
<dbReference type="CDD" id="cd07377">
    <property type="entry name" value="WHTH_GntR"/>
    <property type="match status" value="1"/>
</dbReference>
<name>A0A0M7ATV2_9HYPH</name>
<evidence type="ECO:0000256" key="3">
    <source>
        <dbReference type="ARBA" id="ARBA00023163"/>
    </source>
</evidence>
<dbReference type="SUPFAM" id="SSF46785">
    <property type="entry name" value="Winged helix' DNA-binding domain"/>
    <property type="match status" value="1"/>
</dbReference>
<feature type="domain" description="HTH gntR-type" evidence="4">
    <location>
        <begin position="21"/>
        <end position="88"/>
    </location>
</feature>
<evidence type="ECO:0000313" key="6">
    <source>
        <dbReference type="Proteomes" id="UP000049983"/>
    </source>
</evidence>
<dbReference type="RefSeq" id="WP_055118374.1">
    <property type="nucleotide sequence ID" value="NZ_CANKXR010000003.1"/>
</dbReference>
<gene>
    <name evidence="5" type="primary">ydfH_10</name>
    <name evidence="5" type="ORF">LA5096_04552</name>
</gene>
<dbReference type="GO" id="GO:0003677">
    <property type="term" value="F:DNA binding"/>
    <property type="evidence" value="ECO:0007669"/>
    <property type="project" value="UniProtKB-KW"/>
</dbReference>
<dbReference type="SMART" id="SM00895">
    <property type="entry name" value="FCD"/>
    <property type="match status" value="1"/>
</dbReference>
<evidence type="ECO:0000256" key="1">
    <source>
        <dbReference type="ARBA" id="ARBA00023015"/>
    </source>
</evidence>
<dbReference type="InterPro" id="IPR008920">
    <property type="entry name" value="TF_FadR/GntR_C"/>
</dbReference>
<dbReference type="GO" id="GO:0003700">
    <property type="term" value="F:DNA-binding transcription factor activity"/>
    <property type="evidence" value="ECO:0007669"/>
    <property type="project" value="InterPro"/>
</dbReference>
<evidence type="ECO:0000259" key="4">
    <source>
        <dbReference type="PROSITE" id="PS50949"/>
    </source>
</evidence>
<evidence type="ECO:0000313" key="5">
    <source>
        <dbReference type="EMBL" id="CTQ75843.1"/>
    </source>
</evidence>
<keyword evidence="6" id="KW-1185">Reference proteome</keyword>
<dbReference type="SUPFAM" id="SSF48008">
    <property type="entry name" value="GntR ligand-binding domain-like"/>
    <property type="match status" value="1"/>
</dbReference>
<keyword evidence="1" id="KW-0805">Transcription regulation</keyword>
<proteinExistence type="predicted"/>
<accession>A0A0M7ATV2</accession>
<dbReference type="PANTHER" id="PTHR43537">
    <property type="entry name" value="TRANSCRIPTIONAL REGULATOR, GNTR FAMILY"/>
    <property type="match status" value="1"/>
</dbReference>
<evidence type="ECO:0000256" key="2">
    <source>
        <dbReference type="ARBA" id="ARBA00023125"/>
    </source>
</evidence>
<dbReference type="InterPro" id="IPR000524">
    <property type="entry name" value="Tscrpt_reg_HTH_GntR"/>
</dbReference>
<dbReference type="GeneID" id="97671838"/>
<keyword evidence="3" id="KW-0804">Transcription</keyword>
<dbReference type="InterPro" id="IPR011711">
    <property type="entry name" value="GntR_C"/>
</dbReference>
<dbReference type="OrthoDB" id="9788098at2"/>
<dbReference type="InterPro" id="IPR036390">
    <property type="entry name" value="WH_DNA-bd_sf"/>
</dbReference>
<dbReference type="EMBL" id="CXWC01000012">
    <property type="protein sequence ID" value="CTQ75843.1"/>
    <property type="molecule type" value="Genomic_DNA"/>
</dbReference>
<protein>
    <submittedName>
        <fullName evidence="5">Putative HTH-type transcriptional regulator YdfH</fullName>
    </submittedName>
</protein>
<dbReference type="Pfam" id="PF07729">
    <property type="entry name" value="FCD"/>
    <property type="match status" value="1"/>
</dbReference>
<dbReference type="InterPro" id="IPR036388">
    <property type="entry name" value="WH-like_DNA-bd_sf"/>
</dbReference>
<sequence length="241" mass="26856">MKALTRDTEDLFSTWQVNPSLPIAPQAYEFLRQCIVDNTLPPGAPISEGIFAAQLKISRTPLRTAMQQLAGEGLIVTRPQVGSVVAMLDTERLEEAVFMRSVLEEAVVRRLAERGLDRQVLAKSFAVQKLAADADDYATFFQEDEQFHAKLAVLAGVPNTWRLVHSVKGHVDRQRFRMMSGIPYRSMRAYRDHLKIVRRIAAGDGDGAALEMRKHVHSVLELVPDNGTLLQLQAQLPADDG</sequence>
<dbReference type="Gene3D" id="1.20.120.530">
    <property type="entry name" value="GntR ligand-binding domain-like"/>
    <property type="match status" value="1"/>
</dbReference>
<reference evidence="6" key="1">
    <citation type="submission" date="2015-07" db="EMBL/GenBank/DDBJ databases">
        <authorList>
            <person name="Rodrigo-Torres Lidia"/>
            <person name="Arahal R.David."/>
        </authorList>
    </citation>
    <scope>NUCLEOTIDE SEQUENCE [LARGE SCALE GENOMIC DNA]</scope>
    <source>
        <strain evidence="6">CECT 5096</strain>
    </source>
</reference>
<dbReference type="AlphaFoldDB" id="A0A0M7ATV2"/>
<dbReference type="PROSITE" id="PS50949">
    <property type="entry name" value="HTH_GNTR"/>
    <property type="match status" value="1"/>
</dbReference>
<dbReference type="SMART" id="SM00345">
    <property type="entry name" value="HTH_GNTR"/>
    <property type="match status" value="1"/>
</dbReference>
<keyword evidence="2" id="KW-0238">DNA-binding</keyword>
<dbReference type="STRING" id="311410.LA5095_04151"/>
<organism evidence="5 6">
    <name type="scientific">Roseibium album</name>
    <dbReference type="NCBI Taxonomy" id="311410"/>
    <lineage>
        <taxon>Bacteria</taxon>
        <taxon>Pseudomonadati</taxon>
        <taxon>Pseudomonadota</taxon>
        <taxon>Alphaproteobacteria</taxon>
        <taxon>Hyphomicrobiales</taxon>
        <taxon>Stappiaceae</taxon>
        <taxon>Roseibium</taxon>
    </lineage>
</organism>
<dbReference type="Pfam" id="PF00392">
    <property type="entry name" value="GntR"/>
    <property type="match status" value="1"/>
</dbReference>